<dbReference type="STRING" id="3076.A0A2P6U2K0"/>
<dbReference type="Gene3D" id="1.10.510.10">
    <property type="entry name" value="Transferase(Phosphotransferase) domain 1"/>
    <property type="match status" value="1"/>
</dbReference>
<evidence type="ECO:0000256" key="6">
    <source>
        <dbReference type="PROSITE-ProRule" id="PRU10141"/>
    </source>
</evidence>
<protein>
    <submittedName>
        <fullName evidence="10">Serine threonine-kinase CTR1</fullName>
    </submittedName>
</protein>
<evidence type="ECO:0000256" key="8">
    <source>
        <dbReference type="SAM" id="MobiDB-lite"/>
    </source>
</evidence>
<dbReference type="InterPro" id="IPR011009">
    <property type="entry name" value="Kinase-like_dom_sf"/>
</dbReference>
<gene>
    <name evidence="10" type="ORF">C2E21_0756</name>
</gene>
<evidence type="ECO:0000256" key="7">
    <source>
        <dbReference type="RuleBase" id="RU000304"/>
    </source>
</evidence>
<dbReference type="InterPro" id="IPR000719">
    <property type="entry name" value="Prot_kinase_dom"/>
</dbReference>
<dbReference type="InterPro" id="IPR017441">
    <property type="entry name" value="Protein_kinase_ATP_BS"/>
</dbReference>
<evidence type="ECO:0000256" key="4">
    <source>
        <dbReference type="ARBA" id="ARBA00022777"/>
    </source>
</evidence>
<feature type="domain" description="Protein kinase" evidence="9">
    <location>
        <begin position="128"/>
        <end position="410"/>
    </location>
</feature>
<organism evidence="10 11">
    <name type="scientific">Chlorella sorokiniana</name>
    <name type="common">Freshwater green alga</name>
    <dbReference type="NCBI Taxonomy" id="3076"/>
    <lineage>
        <taxon>Eukaryota</taxon>
        <taxon>Viridiplantae</taxon>
        <taxon>Chlorophyta</taxon>
        <taxon>core chlorophytes</taxon>
        <taxon>Trebouxiophyceae</taxon>
        <taxon>Chlorellales</taxon>
        <taxon>Chlorellaceae</taxon>
        <taxon>Chlorella clade</taxon>
        <taxon>Chlorella</taxon>
    </lineage>
</organism>
<dbReference type="InterPro" id="IPR001245">
    <property type="entry name" value="Ser-Thr/Tyr_kinase_cat_dom"/>
</dbReference>
<keyword evidence="1 7" id="KW-0723">Serine/threonine-protein kinase</keyword>
<dbReference type="EMBL" id="LHPG02000002">
    <property type="protein sequence ID" value="PRW60541.1"/>
    <property type="molecule type" value="Genomic_DNA"/>
</dbReference>
<evidence type="ECO:0000256" key="3">
    <source>
        <dbReference type="ARBA" id="ARBA00022741"/>
    </source>
</evidence>
<proteinExistence type="inferred from homology"/>
<dbReference type="OrthoDB" id="339325at2759"/>
<dbReference type="Proteomes" id="UP000239899">
    <property type="component" value="Unassembled WGS sequence"/>
</dbReference>
<comment type="similarity">
    <text evidence="7">Belongs to the protein kinase superfamily.</text>
</comment>
<comment type="caution">
    <text evidence="10">The sequence shown here is derived from an EMBL/GenBank/DDBJ whole genome shotgun (WGS) entry which is preliminary data.</text>
</comment>
<dbReference type="Pfam" id="PF07714">
    <property type="entry name" value="PK_Tyr_Ser-Thr"/>
    <property type="match status" value="1"/>
</dbReference>
<dbReference type="CDD" id="cd13999">
    <property type="entry name" value="STKc_MAP3K-like"/>
    <property type="match status" value="1"/>
</dbReference>
<keyword evidence="5 6" id="KW-0067">ATP-binding</keyword>
<dbReference type="GO" id="GO:0005524">
    <property type="term" value="F:ATP binding"/>
    <property type="evidence" value="ECO:0007669"/>
    <property type="project" value="UniProtKB-UniRule"/>
</dbReference>
<keyword evidence="3 6" id="KW-0547">Nucleotide-binding</keyword>
<dbReference type="PRINTS" id="PR00109">
    <property type="entry name" value="TYRKINASE"/>
</dbReference>
<feature type="binding site" evidence="6">
    <location>
        <position position="155"/>
    </location>
    <ligand>
        <name>ATP</name>
        <dbReference type="ChEBI" id="CHEBI:30616"/>
    </ligand>
</feature>
<dbReference type="SUPFAM" id="SSF56112">
    <property type="entry name" value="Protein kinase-like (PK-like)"/>
    <property type="match status" value="1"/>
</dbReference>
<dbReference type="InterPro" id="IPR051681">
    <property type="entry name" value="Ser/Thr_Kinases-Pseudokinases"/>
</dbReference>
<sequence length="416" mass="44740">MAGAPAQHYALEPTSSELPPGSSVSTAGWARGFTQPGQQPLRDSYLSSAGLSSSTAAAQSVAPLSQSTHSSSAHSLSSDVVLSFISSYLSSRATAPAQQPAPGGSAGGSGAFELGTDARRWEVQWPELTLLHLLGHGSFGFVYLAEWNQTRVAVKVLISKDDISRGQLELPERVLHDLQSEAAVMSHMRHPNVVQFMGLVAVPPAIMTEYCSRGSLYDCLKAGREQPAAAAQLTWRRRLAMAVDASMGLLYLHRRNIIHRDVKSPNLLVDDAWHVKVADFNLSKLLGEARPESSLTSTAPTNPIWMAPELLEGGSATAASDVYGFGMVLFELLTWRLPWSFANLTPFKVGATIRQGGRPEVPPREALPGPDTAGWAGLDGYLVLMRDCWAQRPADRPTFDEVVGQLRSLLADTASS</sequence>
<keyword evidence="11" id="KW-1185">Reference proteome</keyword>
<dbReference type="PANTHER" id="PTHR44329">
    <property type="entry name" value="SERINE/THREONINE-PROTEIN KINASE TNNI3K-RELATED"/>
    <property type="match status" value="1"/>
</dbReference>
<accession>A0A2P6U2K0</accession>
<dbReference type="GO" id="GO:0004674">
    <property type="term" value="F:protein serine/threonine kinase activity"/>
    <property type="evidence" value="ECO:0007669"/>
    <property type="project" value="UniProtKB-KW"/>
</dbReference>
<evidence type="ECO:0000256" key="1">
    <source>
        <dbReference type="ARBA" id="ARBA00022527"/>
    </source>
</evidence>
<evidence type="ECO:0000313" key="11">
    <source>
        <dbReference type="Proteomes" id="UP000239899"/>
    </source>
</evidence>
<feature type="region of interest" description="Disordered" evidence="8">
    <location>
        <begin position="1"/>
        <end position="34"/>
    </location>
</feature>
<dbReference type="PROSITE" id="PS50011">
    <property type="entry name" value="PROTEIN_KINASE_DOM"/>
    <property type="match status" value="1"/>
</dbReference>
<reference evidence="10 11" key="1">
    <citation type="journal article" date="2018" name="Plant J.">
        <title>Genome sequences of Chlorella sorokiniana UTEX 1602 and Micractinium conductrix SAG 241.80: implications to maltose excretion by a green alga.</title>
        <authorList>
            <person name="Arriola M.B."/>
            <person name="Velmurugan N."/>
            <person name="Zhang Y."/>
            <person name="Plunkett M.H."/>
            <person name="Hondzo H."/>
            <person name="Barney B.M."/>
        </authorList>
    </citation>
    <scope>NUCLEOTIDE SEQUENCE [LARGE SCALE GENOMIC DNA]</scope>
    <source>
        <strain evidence="11">UTEX 1602</strain>
    </source>
</reference>
<evidence type="ECO:0000256" key="5">
    <source>
        <dbReference type="ARBA" id="ARBA00022840"/>
    </source>
</evidence>
<dbReference type="PROSITE" id="PS00107">
    <property type="entry name" value="PROTEIN_KINASE_ATP"/>
    <property type="match status" value="1"/>
</dbReference>
<dbReference type="PROSITE" id="PS00108">
    <property type="entry name" value="PROTEIN_KINASE_ST"/>
    <property type="match status" value="1"/>
</dbReference>
<feature type="compositionally biased region" description="Polar residues" evidence="8">
    <location>
        <begin position="13"/>
        <end position="26"/>
    </location>
</feature>
<evidence type="ECO:0000256" key="2">
    <source>
        <dbReference type="ARBA" id="ARBA00022679"/>
    </source>
</evidence>
<dbReference type="PANTHER" id="PTHR44329:SF298">
    <property type="entry name" value="MIXED LINEAGE KINASE DOMAIN-LIKE PROTEIN"/>
    <property type="match status" value="1"/>
</dbReference>
<evidence type="ECO:0000259" key="9">
    <source>
        <dbReference type="PROSITE" id="PS50011"/>
    </source>
</evidence>
<evidence type="ECO:0000313" key="10">
    <source>
        <dbReference type="EMBL" id="PRW60541.1"/>
    </source>
</evidence>
<keyword evidence="4" id="KW-0418">Kinase</keyword>
<dbReference type="SMART" id="SM00220">
    <property type="entry name" value="S_TKc"/>
    <property type="match status" value="1"/>
</dbReference>
<dbReference type="AlphaFoldDB" id="A0A2P6U2K0"/>
<keyword evidence="2" id="KW-0808">Transferase</keyword>
<name>A0A2P6U2K0_CHLSO</name>
<dbReference type="InterPro" id="IPR008271">
    <property type="entry name" value="Ser/Thr_kinase_AS"/>
</dbReference>